<feature type="region of interest" description="Disordered" evidence="1">
    <location>
        <begin position="68"/>
        <end position="97"/>
    </location>
</feature>
<dbReference type="Proteomes" id="UP001066276">
    <property type="component" value="Chromosome 3_2"/>
</dbReference>
<feature type="compositionally biased region" description="Basic and acidic residues" evidence="1">
    <location>
        <begin position="87"/>
        <end position="97"/>
    </location>
</feature>
<gene>
    <name evidence="2" type="ORF">NDU88_003805</name>
</gene>
<evidence type="ECO:0000313" key="3">
    <source>
        <dbReference type="Proteomes" id="UP001066276"/>
    </source>
</evidence>
<feature type="compositionally biased region" description="Basic residues" evidence="1">
    <location>
        <begin position="74"/>
        <end position="86"/>
    </location>
</feature>
<organism evidence="2 3">
    <name type="scientific">Pleurodeles waltl</name>
    <name type="common">Iberian ribbed newt</name>
    <dbReference type="NCBI Taxonomy" id="8319"/>
    <lineage>
        <taxon>Eukaryota</taxon>
        <taxon>Metazoa</taxon>
        <taxon>Chordata</taxon>
        <taxon>Craniata</taxon>
        <taxon>Vertebrata</taxon>
        <taxon>Euteleostomi</taxon>
        <taxon>Amphibia</taxon>
        <taxon>Batrachia</taxon>
        <taxon>Caudata</taxon>
        <taxon>Salamandroidea</taxon>
        <taxon>Salamandridae</taxon>
        <taxon>Pleurodelinae</taxon>
        <taxon>Pleurodeles</taxon>
    </lineage>
</organism>
<evidence type="ECO:0000313" key="2">
    <source>
        <dbReference type="EMBL" id="KAJ1178560.1"/>
    </source>
</evidence>
<comment type="caution">
    <text evidence="2">The sequence shown here is derived from an EMBL/GenBank/DDBJ whole genome shotgun (WGS) entry which is preliminary data.</text>
</comment>
<sequence>MSKIQRRIVAGTVGVERRQRLAQEAPGLAGTRETVPHERCGEWLARGLGGVVAGHMALSSTAPLLPSVPQHCRIPPKKRSRARRRRSADLREALGEQ</sequence>
<proteinExistence type="predicted"/>
<dbReference type="AlphaFoldDB" id="A0AAV7TQS0"/>
<keyword evidence="3" id="KW-1185">Reference proteome</keyword>
<evidence type="ECO:0000256" key="1">
    <source>
        <dbReference type="SAM" id="MobiDB-lite"/>
    </source>
</evidence>
<reference evidence="2" key="1">
    <citation type="journal article" date="2022" name="bioRxiv">
        <title>Sequencing and chromosome-scale assembly of the giantPleurodeles waltlgenome.</title>
        <authorList>
            <person name="Brown T."/>
            <person name="Elewa A."/>
            <person name="Iarovenko S."/>
            <person name="Subramanian E."/>
            <person name="Araus A.J."/>
            <person name="Petzold A."/>
            <person name="Susuki M."/>
            <person name="Suzuki K.-i.T."/>
            <person name="Hayashi T."/>
            <person name="Toyoda A."/>
            <person name="Oliveira C."/>
            <person name="Osipova E."/>
            <person name="Leigh N.D."/>
            <person name="Simon A."/>
            <person name="Yun M.H."/>
        </authorList>
    </citation>
    <scope>NUCLEOTIDE SEQUENCE</scope>
    <source>
        <strain evidence="2">20211129_DDA</strain>
        <tissue evidence="2">Liver</tissue>
    </source>
</reference>
<accession>A0AAV7TQS0</accession>
<dbReference type="EMBL" id="JANPWB010000006">
    <property type="protein sequence ID" value="KAJ1178560.1"/>
    <property type="molecule type" value="Genomic_DNA"/>
</dbReference>
<protein>
    <submittedName>
        <fullName evidence="2">Uncharacterized protein</fullName>
    </submittedName>
</protein>
<name>A0AAV7TQS0_PLEWA</name>